<keyword evidence="2" id="KW-0813">Transport</keyword>
<evidence type="ECO:0000256" key="9">
    <source>
        <dbReference type="PROSITE-ProRule" id="PRU00703"/>
    </source>
</evidence>
<feature type="transmembrane region" description="Helical" evidence="12">
    <location>
        <begin position="817"/>
        <end position="834"/>
    </location>
</feature>
<dbReference type="InterPro" id="IPR002328">
    <property type="entry name" value="ADH_Zn_CS"/>
</dbReference>
<feature type="transmembrane region" description="Helical" evidence="12">
    <location>
        <begin position="965"/>
        <end position="989"/>
    </location>
</feature>
<dbReference type="Gene3D" id="3.40.50.720">
    <property type="entry name" value="NAD(P)-binding Rossmann-like Domain"/>
    <property type="match status" value="1"/>
</dbReference>
<feature type="compositionally biased region" description="Acidic residues" evidence="11">
    <location>
        <begin position="1226"/>
        <end position="1242"/>
    </location>
</feature>
<keyword evidence="8" id="KW-0868">Chloride</keyword>
<feature type="transmembrane region" description="Helical" evidence="12">
    <location>
        <begin position="872"/>
        <end position="895"/>
    </location>
</feature>
<dbReference type="EMBL" id="JAKIXB020000012">
    <property type="protein sequence ID" value="KAL1603226.1"/>
    <property type="molecule type" value="Genomic_DNA"/>
</dbReference>
<dbReference type="Proteomes" id="UP001521222">
    <property type="component" value="Unassembled WGS sequence"/>
</dbReference>
<dbReference type="PRINTS" id="PR00762">
    <property type="entry name" value="CLCHANNEL"/>
</dbReference>
<keyword evidence="9" id="KW-0129">CBS domain</keyword>
<proteinExistence type="inferred from homology"/>
<comment type="caution">
    <text evidence="14">The sequence shown here is derived from an EMBL/GenBank/DDBJ whole genome shotgun (WGS) entry which is preliminary data.</text>
</comment>
<evidence type="ECO:0000313" key="15">
    <source>
        <dbReference type="Proteomes" id="UP001521222"/>
    </source>
</evidence>
<evidence type="ECO:0000256" key="3">
    <source>
        <dbReference type="ARBA" id="ARBA00022692"/>
    </source>
</evidence>
<protein>
    <submittedName>
        <fullName evidence="14">Chloride channel</fullName>
    </submittedName>
</protein>
<feature type="compositionally biased region" description="Gly residues" evidence="11">
    <location>
        <begin position="1193"/>
        <end position="1202"/>
    </location>
</feature>
<reference evidence="14 15" key="1">
    <citation type="submission" date="2024-02" db="EMBL/GenBank/DDBJ databases">
        <title>De novo assembly and annotation of 12 fungi associated with fruit tree decline syndrome in Ontario, Canada.</title>
        <authorList>
            <person name="Sulman M."/>
            <person name="Ellouze W."/>
            <person name="Ilyukhin E."/>
        </authorList>
    </citation>
    <scope>NUCLEOTIDE SEQUENCE [LARGE SCALE GENOMIC DNA]</scope>
    <source>
        <strain evidence="14 15">M97-236</strain>
    </source>
</reference>
<dbReference type="Gene3D" id="1.10.3080.10">
    <property type="entry name" value="Clc chloride channel"/>
    <property type="match status" value="1"/>
</dbReference>
<feature type="region of interest" description="Disordered" evidence="11">
    <location>
        <begin position="341"/>
        <end position="432"/>
    </location>
</feature>
<keyword evidence="4 12" id="KW-1133">Transmembrane helix</keyword>
<evidence type="ECO:0000256" key="10">
    <source>
        <dbReference type="RuleBase" id="RU361277"/>
    </source>
</evidence>
<dbReference type="InterPro" id="IPR001807">
    <property type="entry name" value="ClC"/>
</dbReference>
<comment type="subcellular location">
    <subcellularLocation>
        <location evidence="1">Membrane</location>
        <topology evidence="1">Multi-pass membrane protein</topology>
    </subcellularLocation>
</comment>
<dbReference type="InterPro" id="IPR013149">
    <property type="entry name" value="ADH-like_C"/>
</dbReference>
<organism evidence="14 15">
    <name type="scientific">Nothophoma quercina</name>
    <dbReference type="NCBI Taxonomy" id="749835"/>
    <lineage>
        <taxon>Eukaryota</taxon>
        <taxon>Fungi</taxon>
        <taxon>Dikarya</taxon>
        <taxon>Ascomycota</taxon>
        <taxon>Pezizomycotina</taxon>
        <taxon>Dothideomycetes</taxon>
        <taxon>Pleosporomycetidae</taxon>
        <taxon>Pleosporales</taxon>
        <taxon>Pleosporineae</taxon>
        <taxon>Didymellaceae</taxon>
        <taxon>Nothophoma</taxon>
    </lineage>
</organism>
<sequence length="1249" mass="134648">MAEEKVQTFDIPKKCKGGVVVNEGPDFHVEVQEVDTPEPGPTDVLIKLNATGICHSDIHFMLNDWALPKMSALGTKCAGHEGAGVIVKVGDQVKTLKPGMRAGFKPIQNTCGACELCRGGQECYCAGAVFTGLMCDGSYKQYVVSPERYTTIIPDGVNDYIAGPIMCSASTIYTSIKESNLKPGDWAVFPGAGGGVGMQGVQLAKAMGLRAVAIDAGDDKEKLCRDVGAEEFIDFKKVENVAEEIIRICDGIGAHGVFVTAVQTYPASVSYLGGRVGGKVMCIGLPPAGTQHIDVDPNQMCFKKQSIQGTLVSSMADVDKTLDFAKRGLLKPIYTVYPLKASSSRAPSGRSSNGKQPAVEDDHSDEEALLADDPLNGGLSEQISFKRKPKTQPSSSLLPRFLSGPSTSPRNTPSPRSQSRLQQLRSPRNAENANGSTELILNYLDTPGDAGSHLTDTKDASGLDWYVEGPGRRVGYDDLTAIDWIFEYAKERQRLRYLYSGATGLLGTIKQLADASQVWIILVAAGILSGGIAAFIDVASDWLGDLKTGYCSSVEGDGRFYLNKGFCCWGIETGDQCADWQEWGSAMGIGSVGGKWIVEYIFFILFSVLFAACASLLVREFSPYAKHSGIPEIKTVLGGFVIRHFLGGWTLVTKTLGLCLAVASGLWLGKEGPLVHVACCSANLFMKLFGSVNGNEARKREVLSAAAAAGISVAFGAPVGGVLFSLEQLSYYFPDKTMWSSFVCAMVAAVTLQAFNPFRTGKLVLYQVTYHSGWHDFEIVPFALLGIIGGLYGGLFIKLNMTIASWRRDRTYLKSPVTEVIIVSSITALINYPIKFMRAQASELVYILFAECADLTEDTLGLCKSGKANTGVITLLLISALLGVLLAAFTFGLQIPAGIILPSMAIGGLYGRAVGLSVEVFQSAFPHLFVFSSCEPDVPCVTPGTYAIVGAASALAGTTRMTVSIVVIMFELTGALTYVLPIMIAVMISKWIGDAISPRGIYESWIHFKGYPFLDNRDDNGGSIPDVPAAHVMTRIEDLTAITATGHTIQSLREMLHQHRFRGFPVISSDNTQSGDALLLGYISRTELLYALSLTTSKSLPPETECHFAHQPLSDPNTSLDLRPWMDQTPITLNAKASFQLTVSMFQKLGLRYVLFTEKGLLRGLLTKKDVWYVLDGMEDDAWEGDDEEHGDAGTGGGGVRRGGLREQQDGLGEGSEERGLLGTPMEEEEDSFIGAELDDEREALRRAG</sequence>
<dbReference type="InterPro" id="IPR011032">
    <property type="entry name" value="GroES-like_sf"/>
</dbReference>
<dbReference type="SMART" id="SM00829">
    <property type="entry name" value="PKS_ER"/>
    <property type="match status" value="1"/>
</dbReference>
<keyword evidence="7 12" id="KW-0472">Membrane</keyword>
<evidence type="ECO:0000256" key="4">
    <source>
        <dbReference type="ARBA" id="ARBA00022989"/>
    </source>
</evidence>
<dbReference type="InterPro" id="IPR020843">
    <property type="entry name" value="ER"/>
</dbReference>
<feature type="compositionally biased region" description="Low complexity" evidence="11">
    <location>
        <begin position="341"/>
        <end position="352"/>
    </location>
</feature>
<evidence type="ECO:0000256" key="6">
    <source>
        <dbReference type="ARBA" id="ARBA00023065"/>
    </source>
</evidence>
<dbReference type="SUPFAM" id="SSF50129">
    <property type="entry name" value="GroES-like"/>
    <property type="match status" value="1"/>
</dbReference>
<dbReference type="Pfam" id="PF08240">
    <property type="entry name" value="ADH_N"/>
    <property type="match status" value="1"/>
</dbReference>
<accession>A0ABR3RFN4</accession>
<dbReference type="InterPro" id="IPR046342">
    <property type="entry name" value="CBS_dom_sf"/>
</dbReference>
<evidence type="ECO:0000256" key="1">
    <source>
        <dbReference type="ARBA" id="ARBA00004141"/>
    </source>
</evidence>
<feature type="domain" description="CBS" evidence="13">
    <location>
        <begin position="1033"/>
        <end position="1103"/>
    </location>
</feature>
<dbReference type="Pfam" id="PF00107">
    <property type="entry name" value="ADH_zinc_N"/>
    <property type="match status" value="1"/>
</dbReference>
<evidence type="ECO:0000256" key="7">
    <source>
        <dbReference type="ARBA" id="ARBA00023136"/>
    </source>
</evidence>
<evidence type="ECO:0000256" key="8">
    <source>
        <dbReference type="ARBA" id="ARBA00023214"/>
    </source>
</evidence>
<feature type="compositionally biased region" description="Low complexity" evidence="11">
    <location>
        <begin position="403"/>
        <end position="420"/>
    </location>
</feature>
<feature type="transmembrane region" description="Helical" evidence="12">
    <location>
        <begin position="779"/>
        <end position="797"/>
    </location>
</feature>
<dbReference type="PANTHER" id="PTHR45711:SF6">
    <property type="entry name" value="CHLORIDE CHANNEL PROTEIN"/>
    <property type="match status" value="1"/>
</dbReference>
<feature type="transmembrane region" description="Helical" evidence="12">
    <location>
        <begin position="640"/>
        <end position="667"/>
    </location>
</feature>
<name>A0ABR3RFN4_9PLEO</name>
<feature type="transmembrane region" description="Helical" evidence="12">
    <location>
        <begin position="518"/>
        <end position="536"/>
    </location>
</feature>
<evidence type="ECO:0000256" key="5">
    <source>
        <dbReference type="ARBA" id="ARBA00023002"/>
    </source>
</evidence>
<keyword evidence="10" id="KW-0862">Zinc</keyword>
<evidence type="ECO:0000256" key="2">
    <source>
        <dbReference type="ARBA" id="ARBA00022448"/>
    </source>
</evidence>
<feature type="transmembrane region" description="Helical" evidence="12">
    <location>
        <begin position="600"/>
        <end position="619"/>
    </location>
</feature>
<keyword evidence="10" id="KW-0479">Metal-binding</keyword>
<feature type="region of interest" description="Disordered" evidence="11">
    <location>
        <begin position="1183"/>
        <end position="1249"/>
    </location>
</feature>
<dbReference type="CDD" id="cd08297">
    <property type="entry name" value="CAD3"/>
    <property type="match status" value="1"/>
</dbReference>
<dbReference type="CDD" id="cd04591">
    <property type="entry name" value="CBS_pair_voltage-gated_CLC_euk_bac"/>
    <property type="match status" value="1"/>
</dbReference>
<comment type="similarity">
    <text evidence="10">Belongs to the zinc-containing alcohol dehydrogenase family.</text>
</comment>
<feature type="transmembrane region" description="Helical" evidence="12">
    <location>
        <begin position="702"/>
        <end position="726"/>
    </location>
</feature>
<dbReference type="SUPFAM" id="SSF81340">
    <property type="entry name" value="Clc chloride channel"/>
    <property type="match status" value="1"/>
</dbReference>
<dbReference type="InterPro" id="IPR014743">
    <property type="entry name" value="Cl-channel_core"/>
</dbReference>
<dbReference type="PROSITE" id="PS51371">
    <property type="entry name" value="CBS"/>
    <property type="match status" value="1"/>
</dbReference>
<dbReference type="Pfam" id="PF00654">
    <property type="entry name" value="Voltage_CLC"/>
    <property type="match status" value="1"/>
</dbReference>
<keyword evidence="6" id="KW-0406">Ion transport</keyword>
<dbReference type="Gene3D" id="3.90.180.10">
    <property type="entry name" value="Medium-chain alcohol dehydrogenases, catalytic domain"/>
    <property type="match status" value="1"/>
</dbReference>
<dbReference type="SUPFAM" id="SSF54631">
    <property type="entry name" value="CBS-domain pair"/>
    <property type="match status" value="1"/>
</dbReference>
<dbReference type="InterPro" id="IPR000644">
    <property type="entry name" value="CBS_dom"/>
</dbReference>
<evidence type="ECO:0000313" key="14">
    <source>
        <dbReference type="EMBL" id="KAL1603226.1"/>
    </source>
</evidence>
<evidence type="ECO:0000256" key="11">
    <source>
        <dbReference type="SAM" id="MobiDB-lite"/>
    </source>
</evidence>
<dbReference type="InterPro" id="IPR013154">
    <property type="entry name" value="ADH-like_N"/>
</dbReference>
<dbReference type="PANTHER" id="PTHR45711">
    <property type="entry name" value="CHLORIDE CHANNEL PROTEIN"/>
    <property type="match status" value="1"/>
</dbReference>
<dbReference type="InterPro" id="IPR036291">
    <property type="entry name" value="NAD(P)-bd_dom_sf"/>
</dbReference>
<keyword evidence="5" id="KW-0560">Oxidoreductase</keyword>
<dbReference type="Gene3D" id="3.10.580.10">
    <property type="entry name" value="CBS-domain"/>
    <property type="match status" value="1"/>
</dbReference>
<evidence type="ECO:0000259" key="13">
    <source>
        <dbReference type="PROSITE" id="PS51371"/>
    </source>
</evidence>
<keyword evidence="15" id="KW-1185">Reference proteome</keyword>
<gene>
    <name evidence="14" type="primary">GEF2</name>
    <name evidence="14" type="ORF">SLS59_004321</name>
</gene>
<dbReference type="PROSITE" id="PS00059">
    <property type="entry name" value="ADH_ZINC"/>
    <property type="match status" value="1"/>
</dbReference>
<evidence type="ECO:0000256" key="12">
    <source>
        <dbReference type="SAM" id="Phobius"/>
    </source>
</evidence>
<comment type="cofactor">
    <cofactor evidence="10">
        <name>Zn(2+)</name>
        <dbReference type="ChEBI" id="CHEBI:29105"/>
    </cofactor>
</comment>
<feature type="compositionally biased region" description="Polar residues" evidence="11">
    <location>
        <begin position="421"/>
        <end position="432"/>
    </location>
</feature>
<keyword evidence="3 12" id="KW-0812">Transmembrane</keyword>
<feature type="transmembrane region" description="Helical" evidence="12">
    <location>
        <begin position="738"/>
        <end position="758"/>
    </location>
</feature>
<dbReference type="SUPFAM" id="SSF51735">
    <property type="entry name" value="NAD(P)-binding Rossmann-fold domains"/>
    <property type="match status" value="1"/>
</dbReference>
<dbReference type="CDD" id="cd03684">
    <property type="entry name" value="ClC_3_like"/>
    <property type="match status" value="1"/>
</dbReference>